<keyword evidence="3" id="KW-1185">Reference proteome</keyword>
<reference evidence="2" key="2">
    <citation type="submission" date="2019-07" db="EMBL/GenBank/DDBJ databases">
        <authorList>
            <person name="Yang Y."/>
            <person name="Bocs S."/>
            <person name="Baudouin L."/>
        </authorList>
    </citation>
    <scope>NUCLEOTIDE SEQUENCE</scope>
    <source>
        <tissue evidence="2">Spear leaf of Hainan Tall coconut</tissue>
    </source>
</reference>
<dbReference type="EMBL" id="CM017875">
    <property type="protein sequence ID" value="KAG1338707.1"/>
    <property type="molecule type" value="Genomic_DNA"/>
</dbReference>
<feature type="compositionally biased region" description="Basic and acidic residues" evidence="1">
    <location>
        <begin position="63"/>
        <end position="74"/>
    </location>
</feature>
<feature type="region of interest" description="Disordered" evidence="1">
    <location>
        <begin position="103"/>
        <end position="140"/>
    </location>
</feature>
<gene>
    <name evidence="2" type="ORF">COCNU_04G010130</name>
</gene>
<protein>
    <submittedName>
        <fullName evidence="2">Uncharacterized protein</fullName>
    </submittedName>
</protein>
<feature type="region of interest" description="Disordered" evidence="1">
    <location>
        <begin position="57"/>
        <end position="79"/>
    </location>
</feature>
<name>A0A8K0N0H5_COCNU</name>
<comment type="caution">
    <text evidence="2">The sequence shown here is derived from an EMBL/GenBank/DDBJ whole genome shotgun (WGS) entry which is preliminary data.</text>
</comment>
<proteinExistence type="predicted"/>
<evidence type="ECO:0000313" key="3">
    <source>
        <dbReference type="Proteomes" id="UP000797356"/>
    </source>
</evidence>
<dbReference type="AlphaFoldDB" id="A0A8K0N0H5"/>
<evidence type="ECO:0000313" key="2">
    <source>
        <dbReference type="EMBL" id="KAG1338707.1"/>
    </source>
</evidence>
<sequence>MGRMEQATLAPSPRGGARSTMDHQLMGAYVNQQAIPLGISHEMDAEAVEILTKGLYAQKRKGKASDESSKRAKVDTPSSMTPTTVVVAFVVIEGTEVVPTVEVGTVDGGSMPPTFSSPPAKDQTPQTPTEREKEGEKKKKKKIVVKLFHKACPSESNDDSDNLGEDPFSNPKIVRNLTDKFAMSEVVDRMADLDYAWLIWDSFGTFLKEDLQTEVSHLQEEKAAKVDCLAKKKAAEVGVSKRHSRRRSSLLQG</sequence>
<accession>A0A8K0N0H5</accession>
<organism evidence="2 3">
    <name type="scientific">Cocos nucifera</name>
    <name type="common">Coconut palm</name>
    <dbReference type="NCBI Taxonomy" id="13894"/>
    <lineage>
        <taxon>Eukaryota</taxon>
        <taxon>Viridiplantae</taxon>
        <taxon>Streptophyta</taxon>
        <taxon>Embryophyta</taxon>
        <taxon>Tracheophyta</taxon>
        <taxon>Spermatophyta</taxon>
        <taxon>Magnoliopsida</taxon>
        <taxon>Liliopsida</taxon>
        <taxon>Arecaceae</taxon>
        <taxon>Arecoideae</taxon>
        <taxon>Cocoseae</taxon>
        <taxon>Attaleinae</taxon>
        <taxon>Cocos</taxon>
    </lineage>
</organism>
<reference evidence="2" key="1">
    <citation type="journal article" date="2017" name="Gigascience">
        <title>The genome draft of coconut (Cocos nucifera).</title>
        <authorList>
            <person name="Xiao Y."/>
            <person name="Xu P."/>
            <person name="Fan H."/>
            <person name="Baudouin L."/>
            <person name="Xia W."/>
            <person name="Bocs S."/>
            <person name="Xu J."/>
            <person name="Li Q."/>
            <person name="Guo A."/>
            <person name="Zhou L."/>
            <person name="Li J."/>
            <person name="Wu Y."/>
            <person name="Ma Z."/>
            <person name="Armero A."/>
            <person name="Issali A.E."/>
            <person name="Liu N."/>
            <person name="Peng M."/>
            <person name="Yang Y."/>
        </authorList>
    </citation>
    <scope>NUCLEOTIDE SEQUENCE</scope>
    <source>
        <tissue evidence="2">Spear leaf of Hainan Tall coconut</tissue>
    </source>
</reference>
<evidence type="ECO:0000256" key="1">
    <source>
        <dbReference type="SAM" id="MobiDB-lite"/>
    </source>
</evidence>
<dbReference type="Proteomes" id="UP000797356">
    <property type="component" value="Chromosome 4"/>
</dbReference>